<dbReference type="Pfam" id="PF12396">
    <property type="entry name" value="DUF3659"/>
    <property type="match status" value="6"/>
</dbReference>
<dbReference type="InterPro" id="IPR022124">
    <property type="entry name" value="DUF3659"/>
</dbReference>
<feature type="compositionally biased region" description="Acidic residues" evidence="1">
    <location>
        <begin position="581"/>
        <end position="598"/>
    </location>
</feature>
<feature type="compositionally biased region" description="Polar residues" evidence="1">
    <location>
        <begin position="11"/>
        <end position="54"/>
    </location>
</feature>
<dbReference type="InterPro" id="IPR054256">
    <property type="entry name" value="DUF6987"/>
</dbReference>
<feature type="region of interest" description="Disordered" evidence="1">
    <location>
        <begin position="490"/>
        <end position="518"/>
    </location>
</feature>
<feature type="compositionally biased region" description="Acidic residues" evidence="1">
    <location>
        <begin position="367"/>
        <end position="379"/>
    </location>
</feature>
<evidence type="ECO:0000313" key="4">
    <source>
        <dbReference type="Proteomes" id="UP001610334"/>
    </source>
</evidence>
<feature type="region of interest" description="Disordered" evidence="1">
    <location>
        <begin position="193"/>
        <end position="235"/>
    </location>
</feature>
<evidence type="ECO:0000313" key="3">
    <source>
        <dbReference type="EMBL" id="KAL2812514.1"/>
    </source>
</evidence>
<keyword evidence="4" id="KW-1185">Reference proteome</keyword>
<feature type="domain" description="DUF6987" evidence="2">
    <location>
        <begin position="599"/>
        <end position="796"/>
    </location>
</feature>
<evidence type="ECO:0000256" key="1">
    <source>
        <dbReference type="SAM" id="MobiDB-lite"/>
    </source>
</evidence>
<sequence length="809" mass="86766">MWSPLAKSDQRSNAGSERRVSGSSAAPQQEAQNPDSSFNAKNTCEQQPNLQEQKAQPLGPEGQDEPSTPIPEAKEPETQQRDDNESQASGPAGSSGSGIFGGLKSLGGGLTEQVESTVKNVPSLATKQLDILKDLPVREGGEIVGPDGNIVGRVVEGGEEAVGGTVQEGGKIVNQAGQIIGRAELADEVKDTVERAKDENPHEELESAKDETVEKTGDVSEMAEQAADEIGDELPPLTRLEGLTCNKAGKIIDPNSGNPIGELVEGDPKKLFKLGSKLDHKGQFWDSRGNVIGKAKTVVFEDQGEEPPFAGLEGLQVVENGFVEDKNGRRVGKLTEGDAKKLIGRPVDEDGDVIDQHGSVKGHAEPYEEPEEEQPEEEDLSILDGKTVNKAGKVVDEHGKVYGRIVEGDGKRLAGKKVDGKGQIWGDNGKVIGKAELIPGAEEEKPEGAFYAFENLTVRKDGTVQDGSGRVVGRVIEGDVAKLSGRKVDEDGDILDRNGNTIGRAERWEPEEKKRDVNPMAGRKITREGEVRDTDGNLIGKLTSGNLSQLIGKEIDDNGYVVDNDGNKIGEATLLEHIPEPEEPEPEPEPEGPSAEELEAQKKEQEDRDLAKKMSAIISQTLDRVAPICRMITEHIDRAERTPKDELDEEQLVKDVKPLLEEASSYLQECNGAIRALDPDGRIANNAKARAASHEASPEEYMLADKLKELTDTVVRTIDNGKKKISGMPHAKKELNPLWGLLSEPLFQIIAAVGLLLSGVLGLVGRLLEGLGLGPLVNGLLGGLGLDRLLSNLGLTSLTDALGLTGKKK</sequence>
<dbReference type="PANTHER" id="PTHR39461:SF1">
    <property type="entry name" value="LEA DOMAIN PROTEIN (AFU_ORTHOLOGUE AFUA_8G04920)"/>
    <property type="match status" value="1"/>
</dbReference>
<feature type="compositionally biased region" description="Gly residues" evidence="1">
    <location>
        <begin position="93"/>
        <end position="108"/>
    </location>
</feature>
<comment type="caution">
    <text evidence="3">The sequence shown here is derived from an EMBL/GenBank/DDBJ whole genome shotgun (WGS) entry which is preliminary data.</text>
</comment>
<accession>A0ABR4HAL3</accession>
<organism evidence="3 4">
    <name type="scientific">Aspergillus granulosus</name>
    <dbReference type="NCBI Taxonomy" id="176169"/>
    <lineage>
        <taxon>Eukaryota</taxon>
        <taxon>Fungi</taxon>
        <taxon>Dikarya</taxon>
        <taxon>Ascomycota</taxon>
        <taxon>Pezizomycotina</taxon>
        <taxon>Eurotiomycetes</taxon>
        <taxon>Eurotiomycetidae</taxon>
        <taxon>Eurotiales</taxon>
        <taxon>Aspergillaceae</taxon>
        <taxon>Aspergillus</taxon>
        <taxon>Aspergillus subgen. Nidulantes</taxon>
    </lineage>
</organism>
<feature type="compositionally biased region" description="Basic and acidic residues" evidence="1">
    <location>
        <begin position="72"/>
        <end position="84"/>
    </location>
</feature>
<gene>
    <name evidence="3" type="ORF">BJX63DRAFT_244728</name>
</gene>
<evidence type="ECO:0000259" key="2">
    <source>
        <dbReference type="Pfam" id="PF22485"/>
    </source>
</evidence>
<protein>
    <recommendedName>
        <fullName evidence="2">DUF6987 domain-containing protein</fullName>
    </recommendedName>
</protein>
<feature type="region of interest" description="Disordered" evidence="1">
    <location>
        <begin position="1"/>
        <end position="108"/>
    </location>
</feature>
<name>A0ABR4HAL3_9EURO</name>
<feature type="compositionally biased region" description="Basic and acidic residues" evidence="1">
    <location>
        <begin position="504"/>
        <end position="517"/>
    </location>
</feature>
<feature type="compositionally biased region" description="Basic and acidic residues" evidence="1">
    <location>
        <begin position="193"/>
        <end position="218"/>
    </location>
</feature>
<feature type="region of interest" description="Disordered" evidence="1">
    <location>
        <begin position="578"/>
        <end position="610"/>
    </location>
</feature>
<dbReference type="Pfam" id="PF22485">
    <property type="entry name" value="DUF6987"/>
    <property type="match status" value="1"/>
</dbReference>
<feature type="compositionally biased region" description="Basic and acidic residues" evidence="1">
    <location>
        <begin position="599"/>
        <end position="610"/>
    </location>
</feature>
<feature type="region of interest" description="Disordered" evidence="1">
    <location>
        <begin position="342"/>
        <end position="379"/>
    </location>
</feature>
<dbReference type="PANTHER" id="PTHR39461">
    <property type="entry name" value="LEA DOMAIN PROTEIN (AFU_ORTHOLOGUE AFUA_8G04920)"/>
    <property type="match status" value="1"/>
</dbReference>
<dbReference type="Proteomes" id="UP001610334">
    <property type="component" value="Unassembled WGS sequence"/>
</dbReference>
<reference evidence="3 4" key="1">
    <citation type="submission" date="2024-07" db="EMBL/GenBank/DDBJ databases">
        <title>Section-level genome sequencing and comparative genomics of Aspergillus sections Usti and Cavernicolus.</title>
        <authorList>
            <consortium name="Lawrence Berkeley National Laboratory"/>
            <person name="Nybo J.L."/>
            <person name="Vesth T.C."/>
            <person name="Theobald S."/>
            <person name="Frisvad J.C."/>
            <person name="Larsen T.O."/>
            <person name="Kjaerboelling I."/>
            <person name="Rothschild-Mancinelli K."/>
            <person name="Lyhne E.K."/>
            <person name="Kogle M.E."/>
            <person name="Barry K."/>
            <person name="Clum A."/>
            <person name="Na H."/>
            <person name="Ledsgaard L."/>
            <person name="Lin J."/>
            <person name="Lipzen A."/>
            <person name="Kuo A."/>
            <person name="Riley R."/>
            <person name="Mondo S."/>
            <person name="Labutti K."/>
            <person name="Haridas S."/>
            <person name="Pangalinan J."/>
            <person name="Salamov A.A."/>
            <person name="Simmons B.A."/>
            <person name="Magnuson J.K."/>
            <person name="Chen J."/>
            <person name="Drula E."/>
            <person name="Henrissat B."/>
            <person name="Wiebenga A."/>
            <person name="Lubbers R.J."/>
            <person name="Gomes A.C."/>
            <person name="Makela M.R."/>
            <person name="Stajich J."/>
            <person name="Grigoriev I.V."/>
            <person name="Mortensen U.H."/>
            <person name="De Vries R.P."/>
            <person name="Baker S.E."/>
            <person name="Andersen M.R."/>
        </authorList>
    </citation>
    <scope>NUCLEOTIDE SEQUENCE [LARGE SCALE GENOMIC DNA]</scope>
    <source>
        <strain evidence="3 4">CBS 588.65</strain>
    </source>
</reference>
<dbReference type="EMBL" id="JBFXLT010000047">
    <property type="protein sequence ID" value="KAL2812514.1"/>
    <property type="molecule type" value="Genomic_DNA"/>
</dbReference>
<proteinExistence type="predicted"/>